<gene>
    <name evidence="2" type="ORF">SAMN04487948_103472</name>
</gene>
<dbReference type="EMBL" id="FODV01000003">
    <property type="protein sequence ID" value="SEO60876.1"/>
    <property type="molecule type" value="Genomic_DNA"/>
</dbReference>
<feature type="compositionally biased region" description="Basic and acidic residues" evidence="1">
    <location>
        <begin position="1"/>
        <end position="24"/>
    </location>
</feature>
<dbReference type="RefSeq" id="WP_089822860.1">
    <property type="nucleotide sequence ID" value="NZ_FODV01000003.1"/>
</dbReference>
<feature type="compositionally biased region" description="Low complexity" evidence="1">
    <location>
        <begin position="148"/>
        <end position="178"/>
    </location>
</feature>
<dbReference type="OrthoDB" id="26305at2157"/>
<evidence type="ECO:0000256" key="1">
    <source>
        <dbReference type="SAM" id="MobiDB-lite"/>
    </source>
</evidence>
<dbReference type="PANTHER" id="PTHR16537">
    <property type="entry name" value="SJOEGREN SYNDROME/SCLERODERMA AUTOANTIGEN 1"/>
    <property type="match status" value="1"/>
</dbReference>
<dbReference type="InterPro" id="IPR051888">
    <property type="entry name" value="UPF0148_domain"/>
</dbReference>
<accession>A0A1H8R3H6</accession>
<feature type="region of interest" description="Disordered" evidence="1">
    <location>
        <begin position="1"/>
        <end position="31"/>
    </location>
</feature>
<name>A0A1H8R3H6_9EURY</name>
<proteinExistence type="predicted"/>
<reference evidence="3" key="1">
    <citation type="submission" date="2016-10" db="EMBL/GenBank/DDBJ databases">
        <authorList>
            <person name="Varghese N."/>
            <person name="Submissions S."/>
        </authorList>
    </citation>
    <scope>NUCLEOTIDE SEQUENCE [LARGE SCALE GENOMIC DNA]</scope>
    <source>
        <strain evidence="3">CGMCC 1.10121</strain>
    </source>
</reference>
<evidence type="ECO:0000313" key="2">
    <source>
        <dbReference type="EMBL" id="SEO60876.1"/>
    </source>
</evidence>
<feature type="compositionally biased region" description="Basic and acidic residues" evidence="1">
    <location>
        <begin position="197"/>
        <end position="209"/>
    </location>
</feature>
<feature type="compositionally biased region" description="Low complexity" evidence="1">
    <location>
        <begin position="112"/>
        <end position="132"/>
    </location>
</feature>
<organism evidence="2 3">
    <name type="scientific">Halogranum amylolyticum</name>
    <dbReference type="NCBI Taxonomy" id="660520"/>
    <lineage>
        <taxon>Archaea</taxon>
        <taxon>Methanobacteriati</taxon>
        <taxon>Methanobacteriota</taxon>
        <taxon>Stenosarchaea group</taxon>
        <taxon>Halobacteria</taxon>
        <taxon>Halobacteriales</taxon>
        <taxon>Haloferacaceae</taxon>
    </lineage>
</organism>
<dbReference type="PANTHER" id="PTHR16537:SF1">
    <property type="entry name" value="PROTEIN ZNRD2"/>
    <property type="match status" value="1"/>
</dbReference>
<feature type="region of interest" description="Disordered" evidence="1">
    <location>
        <begin position="71"/>
        <end position="209"/>
    </location>
</feature>
<evidence type="ECO:0000313" key="3">
    <source>
        <dbReference type="Proteomes" id="UP000199126"/>
    </source>
</evidence>
<keyword evidence="3" id="KW-1185">Reference proteome</keyword>
<protein>
    <submittedName>
        <fullName evidence="2">Sjogren's syndrome/scleroderma autoantigen 1 (Autoantigen p27)</fullName>
    </submittedName>
</protein>
<feature type="compositionally biased region" description="Low complexity" evidence="1">
    <location>
        <begin position="92"/>
        <end position="103"/>
    </location>
</feature>
<dbReference type="Pfam" id="PF06677">
    <property type="entry name" value="Auto_anti-p27"/>
    <property type="match status" value="1"/>
</dbReference>
<dbReference type="InterPro" id="IPR009563">
    <property type="entry name" value="SSSCA1"/>
</dbReference>
<dbReference type="AlphaFoldDB" id="A0A1H8R3H6"/>
<sequence length="229" mass="24637">MSEFDKEAEREKLREKFAKDEEKRKSTKRMSELLLKGATMTNRHCNSCGDPIFRFDEQNFCPSCQDAEVAGGQIRLRNPEGRGGADGRPTGEATEATEATQTADSVGTGESATETPTQTTAPTRTADPTPGADDGDESETPVEPTQPPVSTVQTPTSETETATETPAEATTPSAPTTSDGSDLDAARASLRRTVTRYAEEAERTDDPRRARELLAAAREAAETLAALRR</sequence>
<dbReference type="Proteomes" id="UP000199126">
    <property type="component" value="Unassembled WGS sequence"/>
</dbReference>